<dbReference type="GO" id="GO:0005829">
    <property type="term" value="C:cytosol"/>
    <property type="evidence" value="ECO:0007669"/>
    <property type="project" value="TreeGrafter"/>
</dbReference>
<sequence>MELQVGVEVRGEGLRPAKPLQVFGQLGDDRRPVAPLAQPPRRDRLQAEADFEEVFDLLGRHFAHADQAAIPAFTCYGADTALAVVSAAEEPGLPVILLVAPSAAEPRLIRTLRAIADAAAVPVCVQLEHAKDEALIGMAIEHGVDAVLADGSHLPPEANAAFVRAVRDFAAPRGVVVEAELGSVPGAEDRAEAVEVSGKTDPAQVGPFLAASGARLLACGVGNVHGRYRGAPDLDWPRLARIRAEAGPVPLVLHGASGLSPADLRRCGAAGVGKVNVNTELRTAMLATLEAGVGPARASGEDMLALTRSVLDKATGVARTVLETLGG</sequence>
<comment type="cofactor">
    <cofactor evidence="1">
        <name>Zn(2+)</name>
        <dbReference type="ChEBI" id="CHEBI:29105"/>
    </cofactor>
</comment>
<evidence type="ECO:0000313" key="2">
    <source>
        <dbReference type="EMBL" id="WIX82237.1"/>
    </source>
</evidence>
<dbReference type="InterPro" id="IPR000771">
    <property type="entry name" value="FBA_II"/>
</dbReference>
<dbReference type="Pfam" id="PF01116">
    <property type="entry name" value="F_bP_aldolase"/>
    <property type="match status" value="1"/>
</dbReference>
<dbReference type="AlphaFoldDB" id="A0A9Y2ILD0"/>
<dbReference type="KEGG" id="acab:QRX50_16480"/>
<protein>
    <submittedName>
        <fullName evidence="2">Class II fructose-bisphosphate aldolase</fullName>
    </submittedName>
</protein>
<accession>A0A9Y2ILD0</accession>
<proteinExistence type="predicted"/>
<name>A0A9Y2ILD0_9PSEU</name>
<dbReference type="PANTHER" id="PTHR30304:SF0">
    <property type="entry name" value="D-TAGATOSE-1,6-BISPHOSPHATE ALDOLASE SUBUNIT GATY-RELATED"/>
    <property type="match status" value="1"/>
</dbReference>
<dbReference type="SUPFAM" id="SSF51569">
    <property type="entry name" value="Aldolase"/>
    <property type="match status" value="1"/>
</dbReference>
<dbReference type="GO" id="GO:0009025">
    <property type="term" value="F:tagatose-bisphosphate aldolase activity"/>
    <property type="evidence" value="ECO:0007669"/>
    <property type="project" value="TreeGrafter"/>
</dbReference>
<keyword evidence="3" id="KW-1185">Reference proteome</keyword>
<dbReference type="PANTHER" id="PTHR30304">
    <property type="entry name" value="D-TAGATOSE-1,6-BISPHOSPHATE ALDOLASE"/>
    <property type="match status" value="1"/>
</dbReference>
<gene>
    <name evidence="2" type="ORF">QRX50_16480</name>
</gene>
<evidence type="ECO:0000313" key="3">
    <source>
        <dbReference type="Proteomes" id="UP001236014"/>
    </source>
</evidence>
<dbReference type="Gene3D" id="3.20.20.70">
    <property type="entry name" value="Aldolase class I"/>
    <property type="match status" value="1"/>
</dbReference>
<dbReference type="Proteomes" id="UP001236014">
    <property type="component" value="Chromosome"/>
</dbReference>
<evidence type="ECO:0000256" key="1">
    <source>
        <dbReference type="ARBA" id="ARBA00001947"/>
    </source>
</evidence>
<dbReference type="GO" id="GO:0008270">
    <property type="term" value="F:zinc ion binding"/>
    <property type="evidence" value="ECO:0007669"/>
    <property type="project" value="InterPro"/>
</dbReference>
<reference evidence="2 3" key="1">
    <citation type="submission" date="2023-06" db="EMBL/GenBank/DDBJ databases">
        <authorList>
            <person name="Oyuntsetseg B."/>
            <person name="Kim S.B."/>
        </authorList>
    </citation>
    <scope>NUCLEOTIDE SEQUENCE [LARGE SCALE GENOMIC DNA]</scope>
    <source>
        <strain evidence="2 3">2-15</strain>
    </source>
</reference>
<dbReference type="GO" id="GO:0005975">
    <property type="term" value="P:carbohydrate metabolic process"/>
    <property type="evidence" value="ECO:0007669"/>
    <property type="project" value="InterPro"/>
</dbReference>
<dbReference type="EMBL" id="CP127294">
    <property type="protein sequence ID" value="WIX82237.1"/>
    <property type="molecule type" value="Genomic_DNA"/>
</dbReference>
<dbReference type="InterPro" id="IPR050246">
    <property type="entry name" value="Class_II_FBP_aldolase"/>
</dbReference>
<dbReference type="RefSeq" id="WP_285972813.1">
    <property type="nucleotide sequence ID" value="NZ_CP127294.1"/>
</dbReference>
<organism evidence="2 3">
    <name type="scientific">Amycolatopsis carbonis</name>
    <dbReference type="NCBI Taxonomy" id="715471"/>
    <lineage>
        <taxon>Bacteria</taxon>
        <taxon>Bacillati</taxon>
        <taxon>Actinomycetota</taxon>
        <taxon>Actinomycetes</taxon>
        <taxon>Pseudonocardiales</taxon>
        <taxon>Pseudonocardiaceae</taxon>
        <taxon>Amycolatopsis</taxon>
    </lineage>
</organism>
<dbReference type="InterPro" id="IPR013785">
    <property type="entry name" value="Aldolase_TIM"/>
</dbReference>